<reference evidence="1" key="1">
    <citation type="journal article" date="2020" name="Stud. Mycol.">
        <title>101 Dothideomycetes genomes: a test case for predicting lifestyles and emergence of pathogens.</title>
        <authorList>
            <person name="Haridas S."/>
            <person name="Albert R."/>
            <person name="Binder M."/>
            <person name="Bloem J."/>
            <person name="Labutti K."/>
            <person name="Salamov A."/>
            <person name="Andreopoulos B."/>
            <person name="Baker S."/>
            <person name="Barry K."/>
            <person name="Bills G."/>
            <person name="Bluhm B."/>
            <person name="Cannon C."/>
            <person name="Castanera R."/>
            <person name="Culley D."/>
            <person name="Daum C."/>
            <person name="Ezra D."/>
            <person name="Gonzalez J."/>
            <person name="Henrissat B."/>
            <person name="Kuo A."/>
            <person name="Liang C."/>
            <person name="Lipzen A."/>
            <person name="Lutzoni F."/>
            <person name="Magnuson J."/>
            <person name="Mondo S."/>
            <person name="Nolan M."/>
            <person name="Ohm R."/>
            <person name="Pangilinan J."/>
            <person name="Park H.-J."/>
            <person name="Ramirez L."/>
            <person name="Alfaro M."/>
            <person name="Sun H."/>
            <person name="Tritt A."/>
            <person name="Yoshinaga Y."/>
            <person name="Zwiers L.-H."/>
            <person name="Turgeon B."/>
            <person name="Goodwin S."/>
            <person name="Spatafora J."/>
            <person name="Crous P."/>
            <person name="Grigoriev I."/>
        </authorList>
    </citation>
    <scope>NUCLEOTIDE SEQUENCE</scope>
    <source>
        <strain evidence="1">SCOH1-5</strain>
    </source>
</reference>
<protein>
    <submittedName>
        <fullName evidence="1">Uncharacterized protein</fullName>
    </submittedName>
</protein>
<dbReference type="Proteomes" id="UP000799539">
    <property type="component" value="Unassembled WGS sequence"/>
</dbReference>
<evidence type="ECO:0000313" key="2">
    <source>
        <dbReference type="Proteomes" id="UP000799539"/>
    </source>
</evidence>
<dbReference type="AlphaFoldDB" id="A0A6A6FLC6"/>
<name>A0A6A6FLC6_9PEZI</name>
<sequence length="188" mass="20189">MPKSTAITTPLREAITSCFKATTHLSTGDVDVAAPAEAIFDIWKGVQDGTAHFSFESDCQIAYDAPQGFRLKLDILEIGAGPVDRIHVAEPLHDGSVASVSDLLLMRAVTVIDRGTHGDVLDFEWLLSELVKTSQLPQIDEEELGWLVKAVESRLGMVGRLVVAALLSSQNAAAAGQLCGMNNFVSNR</sequence>
<organism evidence="1 2">
    <name type="scientific">Cercospora zeae-maydis SCOH1-5</name>
    <dbReference type="NCBI Taxonomy" id="717836"/>
    <lineage>
        <taxon>Eukaryota</taxon>
        <taxon>Fungi</taxon>
        <taxon>Dikarya</taxon>
        <taxon>Ascomycota</taxon>
        <taxon>Pezizomycotina</taxon>
        <taxon>Dothideomycetes</taxon>
        <taxon>Dothideomycetidae</taxon>
        <taxon>Mycosphaerellales</taxon>
        <taxon>Mycosphaerellaceae</taxon>
        <taxon>Cercospora</taxon>
    </lineage>
</organism>
<accession>A0A6A6FLC6</accession>
<evidence type="ECO:0000313" key="1">
    <source>
        <dbReference type="EMBL" id="KAF2214247.1"/>
    </source>
</evidence>
<gene>
    <name evidence="1" type="ORF">CERZMDRAFT_95524</name>
</gene>
<dbReference type="EMBL" id="ML992668">
    <property type="protein sequence ID" value="KAF2214247.1"/>
    <property type="molecule type" value="Genomic_DNA"/>
</dbReference>
<keyword evidence="2" id="KW-1185">Reference proteome</keyword>
<dbReference type="OrthoDB" id="5418922at2759"/>
<proteinExistence type="predicted"/>